<feature type="compositionally biased region" description="Basic and acidic residues" evidence="1">
    <location>
        <begin position="41"/>
        <end position="50"/>
    </location>
</feature>
<gene>
    <name evidence="2" type="ORF">NDU88_005289</name>
</gene>
<sequence length="108" mass="11819">MLCGSLPEVDPFHCSTTRFKAALVRNGRADPMVPSAGLGQELHENAERQGVKKRHTKKLKVETLNGKRHWPPERPGTPQPSSTCTCSCDAEDQGRKKNTACPQGNHSS</sequence>
<dbReference type="Proteomes" id="UP001066276">
    <property type="component" value="Chromosome 3_2"/>
</dbReference>
<dbReference type="AlphaFoldDB" id="A0AAV7TUE7"/>
<proteinExistence type="predicted"/>
<feature type="region of interest" description="Disordered" evidence="1">
    <location>
        <begin position="33"/>
        <end position="108"/>
    </location>
</feature>
<dbReference type="EMBL" id="JANPWB010000006">
    <property type="protein sequence ID" value="KAJ1180065.1"/>
    <property type="molecule type" value="Genomic_DNA"/>
</dbReference>
<evidence type="ECO:0000313" key="3">
    <source>
        <dbReference type="Proteomes" id="UP001066276"/>
    </source>
</evidence>
<evidence type="ECO:0000313" key="2">
    <source>
        <dbReference type="EMBL" id="KAJ1180065.1"/>
    </source>
</evidence>
<keyword evidence="3" id="KW-1185">Reference proteome</keyword>
<organism evidence="2 3">
    <name type="scientific">Pleurodeles waltl</name>
    <name type="common">Iberian ribbed newt</name>
    <dbReference type="NCBI Taxonomy" id="8319"/>
    <lineage>
        <taxon>Eukaryota</taxon>
        <taxon>Metazoa</taxon>
        <taxon>Chordata</taxon>
        <taxon>Craniata</taxon>
        <taxon>Vertebrata</taxon>
        <taxon>Euteleostomi</taxon>
        <taxon>Amphibia</taxon>
        <taxon>Batrachia</taxon>
        <taxon>Caudata</taxon>
        <taxon>Salamandroidea</taxon>
        <taxon>Salamandridae</taxon>
        <taxon>Pleurodelinae</taxon>
        <taxon>Pleurodeles</taxon>
    </lineage>
</organism>
<evidence type="ECO:0000256" key="1">
    <source>
        <dbReference type="SAM" id="MobiDB-lite"/>
    </source>
</evidence>
<protein>
    <submittedName>
        <fullName evidence="2">Uncharacterized protein</fullName>
    </submittedName>
</protein>
<comment type="caution">
    <text evidence="2">The sequence shown here is derived from an EMBL/GenBank/DDBJ whole genome shotgun (WGS) entry which is preliminary data.</text>
</comment>
<reference evidence="2" key="1">
    <citation type="journal article" date="2022" name="bioRxiv">
        <title>Sequencing and chromosome-scale assembly of the giantPleurodeles waltlgenome.</title>
        <authorList>
            <person name="Brown T."/>
            <person name="Elewa A."/>
            <person name="Iarovenko S."/>
            <person name="Subramanian E."/>
            <person name="Araus A.J."/>
            <person name="Petzold A."/>
            <person name="Susuki M."/>
            <person name="Suzuki K.-i.T."/>
            <person name="Hayashi T."/>
            <person name="Toyoda A."/>
            <person name="Oliveira C."/>
            <person name="Osipova E."/>
            <person name="Leigh N.D."/>
            <person name="Simon A."/>
            <person name="Yun M.H."/>
        </authorList>
    </citation>
    <scope>NUCLEOTIDE SEQUENCE</scope>
    <source>
        <strain evidence="2">20211129_DDA</strain>
        <tissue evidence="2">Liver</tissue>
    </source>
</reference>
<name>A0AAV7TUE7_PLEWA</name>
<accession>A0AAV7TUE7</accession>